<name>F6CV43_MARPP</name>
<proteinExistence type="predicted"/>
<dbReference type="RefSeq" id="WP_013797929.1">
    <property type="nucleotide sequence ID" value="NC_015559.1"/>
</dbReference>
<dbReference type="GO" id="GO:0008756">
    <property type="term" value="F:o-succinylbenzoate-CoA ligase activity"/>
    <property type="evidence" value="ECO:0007669"/>
    <property type="project" value="UniProtKB-EC"/>
</dbReference>
<dbReference type="EMBL" id="CP002771">
    <property type="protein sequence ID" value="AEF56463.1"/>
    <property type="molecule type" value="Genomic_DNA"/>
</dbReference>
<organism evidence="3 4">
    <name type="scientific">Marinomonas posidonica (strain CECT 7376 / NCIMB 14433 / IVIA-Po-181)</name>
    <dbReference type="NCBI Taxonomy" id="491952"/>
    <lineage>
        <taxon>Bacteria</taxon>
        <taxon>Pseudomonadati</taxon>
        <taxon>Pseudomonadota</taxon>
        <taxon>Gammaproteobacteria</taxon>
        <taxon>Oceanospirillales</taxon>
        <taxon>Oceanospirillaceae</taxon>
        <taxon>Marinomonas</taxon>
    </lineage>
</organism>
<dbReference type="InterPro" id="IPR050237">
    <property type="entry name" value="ATP-dep_AMP-bd_enzyme"/>
</dbReference>
<dbReference type="PROSITE" id="PS00455">
    <property type="entry name" value="AMP_BINDING"/>
    <property type="match status" value="1"/>
</dbReference>
<dbReference type="PANTHER" id="PTHR43767:SF8">
    <property type="entry name" value="LONG-CHAIN-FATTY-ACID--COA LIGASE"/>
    <property type="match status" value="1"/>
</dbReference>
<dbReference type="Proteomes" id="UP000009230">
    <property type="component" value="Chromosome"/>
</dbReference>
<dbReference type="Pfam" id="PF00501">
    <property type="entry name" value="AMP-binding"/>
    <property type="match status" value="1"/>
</dbReference>
<evidence type="ECO:0000313" key="3">
    <source>
        <dbReference type="EMBL" id="AEF56463.1"/>
    </source>
</evidence>
<gene>
    <name evidence="3" type="ordered locus">Mar181_3447</name>
</gene>
<dbReference type="InterPro" id="IPR000873">
    <property type="entry name" value="AMP-dep_synth/lig_dom"/>
</dbReference>
<sequence length="505" mass="54662">MMTHIIQAIEKWSKETPDHIAFVGHDETGELLSISYQQLEARVHAVAKQLKAADATAIALRADNRLNWVIVDLAAMYSGIVVIPVPTFFSESQVQHILQSSAADILIGEWADDEGHYVGKQLGTMAGLNAYQHLTSATKAYLPGTQKITFTSGSTGAPKGVCLSADNIDRVSLSLADSITGQASRHLILLPLSTLLENITGVYVPLLLGATSYVVSGEHTGLMGSNQFDISRFMIALTQYRPHSLVLTPALLIALLSLVKQFPELAQTLTFVAVGGARVSASLMAAAWQLGIPAYEGYGLSECGSVVCLNTPIQNKAGTSGCVLPHIQARIAKDGELEVKGNNALGYLGEPFTETWLATGDLAQVDDDGFITLMGRKKNLIVTAYGRNVSPEWIESEAFTYLQTLPFFVVGNDLHSLCAVTQQCSDLQHKVSVLNELLPDYARIGCLLVLDNIQGITPWFTANGKIRRNLLEQDVTRFLMDPSQTQLHGQPVTRINVNSELTTSS</sequence>
<reference evidence="3 4" key="1">
    <citation type="journal article" date="2012" name="Stand. Genomic Sci.">
        <title>Complete genome sequence of Marinomonas posidonica type strain (IVIA-Po-181(T)).</title>
        <authorList>
            <person name="Lucas-Elio P."/>
            <person name="Goodwin L."/>
            <person name="Woyke T."/>
            <person name="Pitluck S."/>
            <person name="Nolan M."/>
            <person name="Kyrpides N.C."/>
            <person name="Detter J.C."/>
            <person name="Copeland A."/>
            <person name="Lu M."/>
            <person name="Bruce D."/>
            <person name="Detter C."/>
            <person name="Tapia R."/>
            <person name="Han S."/>
            <person name="Land M.L."/>
            <person name="Ivanova N."/>
            <person name="Mikhailova N."/>
            <person name="Johnston A.W."/>
            <person name="Sanchez-Amat A."/>
        </authorList>
    </citation>
    <scope>NUCLEOTIDE SEQUENCE [LARGE SCALE GENOMIC DNA]</scope>
    <source>
        <strain evidence="4">CECT 7376 / NCIMB 14433 / IVIA-Po-181</strain>
    </source>
</reference>
<evidence type="ECO:0000256" key="1">
    <source>
        <dbReference type="ARBA" id="ARBA00022598"/>
    </source>
</evidence>
<dbReference type="EC" id="6.2.1.26" evidence="3"/>
<evidence type="ECO:0000259" key="2">
    <source>
        <dbReference type="Pfam" id="PF00501"/>
    </source>
</evidence>
<dbReference type="STRING" id="491952.Mar181_3447"/>
<dbReference type="eggNOG" id="COG1022">
    <property type="taxonomic scope" value="Bacteria"/>
</dbReference>
<dbReference type="AlphaFoldDB" id="F6CV43"/>
<evidence type="ECO:0000313" key="4">
    <source>
        <dbReference type="Proteomes" id="UP000009230"/>
    </source>
</evidence>
<keyword evidence="1 3" id="KW-0436">Ligase</keyword>
<dbReference type="HOGENOM" id="CLU_000022_59_9_6"/>
<keyword evidence="4" id="KW-1185">Reference proteome</keyword>
<dbReference type="Gene3D" id="3.40.50.12780">
    <property type="entry name" value="N-terminal domain of ligase-like"/>
    <property type="match status" value="1"/>
</dbReference>
<dbReference type="SUPFAM" id="SSF56801">
    <property type="entry name" value="Acetyl-CoA synthetase-like"/>
    <property type="match status" value="1"/>
</dbReference>
<dbReference type="KEGG" id="mpc:Mar181_3447"/>
<feature type="domain" description="AMP-dependent synthetase/ligase" evidence="2">
    <location>
        <begin position="10"/>
        <end position="347"/>
    </location>
</feature>
<dbReference type="PANTHER" id="PTHR43767">
    <property type="entry name" value="LONG-CHAIN-FATTY-ACID--COA LIGASE"/>
    <property type="match status" value="1"/>
</dbReference>
<protein>
    <submittedName>
        <fullName evidence="3">O-succinylbenzoate--CoA ligase</fullName>
        <ecNumber evidence="3">6.2.1.26</ecNumber>
    </submittedName>
</protein>
<dbReference type="InterPro" id="IPR042099">
    <property type="entry name" value="ANL_N_sf"/>
</dbReference>
<dbReference type="InterPro" id="IPR020845">
    <property type="entry name" value="AMP-binding_CS"/>
</dbReference>
<accession>F6CV43</accession>